<dbReference type="Pfam" id="PF00248">
    <property type="entry name" value="Aldo_ket_red"/>
    <property type="match status" value="1"/>
</dbReference>
<dbReference type="InterPro" id="IPR018170">
    <property type="entry name" value="Aldo/ket_reductase_CS"/>
</dbReference>
<reference evidence="8 9" key="1">
    <citation type="journal article" date="2017" name="BMC Genomics">
        <title>Comparative genomic and phylogenomic analyses of the Bifidobacteriaceae family.</title>
        <authorList>
            <person name="Lugli G.A."/>
            <person name="Milani C."/>
            <person name="Turroni F."/>
            <person name="Duranti S."/>
            <person name="Mancabelli L."/>
            <person name="Mangifesta M."/>
            <person name="Ferrario C."/>
            <person name="Modesto M."/>
            <person name="Mattarelli P."/>
            <person name="Jiri K."/>
            <person name="van Sinderen D."/>
            <person name="Ventura M."/>
        </authorList>
    </citation>
    <scope>NUCLEOTIDE SEQUENCE [LARGE SCALE GENOMIC DNA]</scope>
    <source>
        <strain evidence="8 9">LMG 21773</strain>
    </source>
</reference>
<evidence type="ECO:0000313" key="9">
    <source>
        <dbReference type="Proteomes" id="UP000228976"/>
    </source>
</evidence>
<dbReference type="PANTHER" id="PTHR43827:SF3">
    <property type="entry name" value="NADP-DEPENDENT OXIDOREDUCTASE DOMAIN-CONTAINING PROTEIN"/>
    <property type="match status" value="1"/>
</dbReference>
<dbReference type="PIRSF" id="PIRSF000097">
    <property type="entry name" value="AKR"/>
    <property type="match status" value="1"/>
</dbReference>
<dbReference type="Gene3D" id="3.20.20.100">
    <property type="entry name" value="NADP-dependent oxidoreductase domain"/>
    <property type="match status" value="1"/>
</dbReference>
<evidence type="ECO:0000256" key="2">
    <source>
        <dbReference type="ARBA" id="ARBA00022857"/>
    </source>
</evidence>
<evidence type="ECO:0000256" key="3">
    <source>
        <dbReference type="ARBA" id="ARBA00023002"/>
    </source>
</evidence>
<feature type="site" description="Lowers pKa of active site Tyr" evidence="6">
    <location>
        <position position="78"/>
    </location>
</feature>
<dbReference type="Proteomes" id="UP000228976">
    <property type="component" value="Unassembled WGS sequence"/>
</dbReference>
<name>A0A261FB66_9BIFI</name>
<evidence type="ECO:0000256" key="6">
    <source>
        <dbReference type="PIRSR" id="PIRSR000097-3"/>
    </source>
</evidence>
<sequence length="276" mass="30528">MITNPLMIPLNNGTSIPQVGLGVYQTPDGETTVNAVRAALQAGYRHIDTAALYGNEVSVGQGVRESGVAREDVFVTTKLWNDDIRAGKTAEAFQASLDRLNLGYVDLYLIHWPAEGWQQAWRDMEKLYQQGVVKAIGVSNFQQHHLEELMSFATVKPVVDQIEESPRFANQELTDFCLKNDIAVEAWSPLGGTGGNLLQDPVLAQVAAEVGKSPAQVVIRWFIQRGVVVLPKSTHKERIKQNFDVFDFELSDEQMAKVSSLETGVRPGADPDNFNF</sequence>
<dbReference type="OrthoDB" id="9804790at2"/>
<gene>
    <name evidence="8" type="ORF">AEAE_0701</name>
</gene>
<evidence type="ECO:0000256" key="1">
    <source>
        <dbReference type="ARBA" id="ARBA00007905"/>
    </source>
</evidence>
<dbReference type="InterPro" id="IPR023210">
    <property type="entry name" value="NADP_OxRdtase_dom"/>
</dbReference>
<keyword evidence="9" id="KW-1185">Reference proteome</keyword>
<dbReference type="PANTHER" id="PTHR43827">
    <property type="entry name" value="2,5-DIKETO-D-GLUCONIC ACID REDUCTASE"/>
    <property type="match status" value="1"/>
</dbReference>
<comment type="similarity">
    <text evidence="1">Belongs to the aldo/keto reductase family.</text>
</comment>
<organism evidence="8 9">
    <name type="scientific">Aeriscardovia aeriphila</name>
    <dbReference type="NCBI Taxonomy" id="218139"/>
    <lineage>
        <taxon>Bacteria</taxon>
        <taxon>Bacillati</taxon>
        <taxon>Actinomycetota</taxon>
        <taxon>Actinomycetes</taxon>
        <taxon>Bifidobacteriales</taxon>
        <taxon>Bifidobacteriaceae</taxon>
        <taxon>Aeriscardovia</taxon>
    </lineage>
</organism>
<dbReference type="RefSeq" id="WP_158520486.1">
    <property type="nucleotide sequence ID" value="NZ_JACBYZ010000001.1"/>
</dbReference>
<proteinExistence type="inferred from homology"/>
<keyword evidence="2" id="KW-0521">NADP</keyword>
<keyword evidence="3" id="KW-0560">Oxidoreductase</keyword>
<dbReference type="SUPFAM" id="SSF51430">
    <property type="entry name" value="NAD(P)-linked oxidoreductase"/>
    <property type="match status" value="1"/>
</dbReference>
<protein>
    <submittedName>
        <fullName evidence="8">Glyoxal reductase</fullName>
    </submittedName>
</protein>
<feature type="active site" description="Proton donor" evidence="4">
    <location>
        <position position="53"/>
    </location>
</feature>
<dbReference type="InterPro" id="IPR020471">
    <property type="entry name" value="AKR"/>
</dbReference>
<dbReference type="PRINTS" id="PR00069">
    <property type="entry name" value="ALDKETRDTASE"/>
</dbReference>
<feature type="binding site" evidence="5">
    <location>
        <position position="111"/>
    </location>
    <ligand>
        <name>substrate</name>
    </ligand>
</feature>
<dbReference type="FunFam" id="3.20.20.100:FF:000015">
    <property type="entry name" value="Oxidoreductase, aldo/keto reductase family"/>
    <property type="match status" value="1"/>
</dbReference>
<dbReference type="AlphaFoldDB" id="A0A261FB66"/>
<dbReference type="GO" id="GO:0016616">
    <property type="term" value="F:oxidoreductase activity, acting on the CH-OH group of donors, NAD or NADP as acceptor"/>
    <property type="evidence" value="ECO:0007669"/>
    <property type="project" value="UniProtKB-ARBA"/>
</dbReference>
<accession>A0A261FB66</accession>
<dbReference type="EMBL" id="MWWU01000002">
    <property type="protein sequence ID" value="OZG56213.1"/>
    <property type="molecule type" value="Genomic_DNA"/>
</dbReference>
<evidence type="ECO:0000313" key="8">
    <source>
        <dbReference type="EMBL" id="OZG56213.1"/>
    </source>
</evidence>
<evidence type="ECO:0000256" key="5">
    <source>
        <dbReference type="PIRSR" id="PIRSR000097-2"/>
    </source>
</evidence>
<evidence type="ECO:0000256" key="4">
    <source>
        <dbReference type="PIRSR" id="PIRSR000097-1"/>
    </source>
</evidence>
<dbReference type="PROSITE" id="PS00798">
    <property type="entry name" value="ALDOKETO_REDUCTASE_1"/>
    <property type="match status" value="1"/>
</dbReference>
<feature type="domain" description="NADP-dependent oxidoreductase" evidence="7">
    <location>
        <begin position="24"/>
        <end position="261"/>
    </location>
</feature>
<dbReference type="PROSITE" id="PS00062">
    <property type="entry name" value="ALDOKETO_REDUCTASE_2"/>
    <property type="match status" value="1"/>
</dbReference>
<dbReference type="InterPro" id="IPR036812">
    <property type="entry name" value="NAD(P)_OxRdtase_dom_sf"/>
</dbReference>
<dbReference type="PROSITE" id="PS00063">
    <property type="entry name" value="ALDOKETO_REDUCTASE_3"/>
    <property type="match status" value="1"/>
</dbReference>
<comment type="caution">
    <text evidence="8">The sequence shown here is derived from an EMBL/GenBank/DDBJ whole genome shotgun (WGS) entry which is preliminary data.</text>
</comment>
<evidence type="ECO:0000259" key="7">
    <source>
        <dbReference type="Pfam" id="PF00248"/>
    </source>
</evidence>